<keyword evidence="1" id="KW-0812">Transmembrane</keyword>
<organism evidence="2 3">
    <name type="scientific">Knipowitschia caucasica</name>
    <name type="common">Caucasian dwarf goby</name>
    <name type="synonym">Pomatoschistus caucasicus</name>
    <dbReference type="NCBI Taxonomy" id="637954"/>
    <lineage>
        <taxon>Eukaryota</taxon>
        <taxon>Metazoa</taxon>
        <taxon>Chordata</taxon>
        <taxon>Craniata</taxon>
        <taxon>Vertebrata</taxon>
        <taxon>Euteleostomi</taxon>
        <taxon>Actinopterygii</taxon>
        <taxon>Neopterygii</taxon>
        <taxon>Teleostei</taxon>
        <taxon>Neoteleostei</taxon>
        <taxon>Acanthomorphata</taxon>
        <taxon>Gobiaria</taxon>
        <taxon>Gobiiformes</taxon>
        <taxon>Gobioidei</taxon>
        <taxon>Gobiidae</taxon>
        <taxon>Gobiinae</taxon>
        <taxon>Knipowitschia</taxon>
    </lineage>
</organism>
<accession>A0AAV2KR83</accession>
<proteinExistence type="predicted"/>
<gene>
    <name evidence="2" type="ORF">KC01_LOCUS21814</name>
</gene>
<dbReference type="EMBL" id="OZ035824">
    <property type="protein sequence ID" value="CAL1592580.1"/>
    <property type="molecule type" value="Genomic_DNA"/>
</dbReference>
<dbReference type="AlphaFoldDB" id="A0AAV2KR83"/>
<evidence type="ECO:0000256" key="1">
    <source>
        <dbReference type="SAM" id="Phobius"/>
    </source>
</evidence>
<keyword evidence="1" id="KW-1133">Transmembrane helix</keyword>
<keyword evidence="3" id="KW-1185">Reference proteome</keyword>
<name>A0AAV2KR83_KNICA</name>
<feature type="transmembrane region" description="Helical" evidence="1">
    <location>
        <begin position="17"/>
        <end position="35"/>
    </location>
</feature>
<feature type="transmembrane region" description="Helical" evidence="1">
    <location>
        <begin position="47"/>
        <end position="76"/>
    </location>
</feature>
<dbReference type="Proteomes" id="UP001497482">
    <property type="component" value="Chromosome 2"/>
</dbReference>
<evidence type="ECO:0000313" key="2">
    <source>
        <dbReference type="EMBL" id="CAL1592580.1"/>
    </source>
</evidence>
<reference evidence="2 3" key="1">
    <citation type="submission" date="2024-04" db="EMBL/GenBank/DDBJ databases">
        <authorList>
            <person name="Waldvogel A.-M."/>
            <person name="Schoenle A."/>
        </authorList>
    </citation>
    <scope>NUCLEOTIDE SEQUENCE [LARGE SCALE GENOMIC DNA]</scope>
</reference>
<protein>
    <submittedName>
        <fullName evidence="2">Uncharacterized protein</fullName>
    </submittedName>
</protein>
<keyword evidence="1" id="KW-0472">Membrane</keyword>
<evidence type="ECO:0000313" key="3">
    <source>
        <dbReference type="Proteomes" id="UP001497482"/>
    </source>
</evidence>
<sequence>MGGVWVVDGWFDGEGGFGFWEWWGGWGLVFFMRYVEVVRGCERGGGLLWNGVWLWFVLVGGDGLGGGRVSLLWSVFGVGGEVWVFSGLWGLGYGVLGFGGGGVVWV</sequence>
<feature type="transmembrane region" description="Helical" evidence="1">
    <location>
        <begin position="82"/>
        <end position="105"/>
    </location>
</feature>